<dbReference type="Proteomes" id="UP000326268">
    <property type="component" value="Unassembled WGS sequence"/>
</dbReference>
<feature type="region of interest" description="Disordered" evidence="1">
    <location>
        <begin position="1"/>
        <end position="47"/>
    </location>
</feature>
<dbReference type="AlphaFoldDB" id="A0A5N6ZTY4"/>
<organism evidence="2 3">
    <name type="scientific">Aspergillus caelatus</name>
    <dbReference type="NCBI Taxonomy" id="61420"/>
    <lineage>
        <taxon>Eukaryota</taxon>
        <taxon>Fungi</taxon>
        <taxon>Dikarya</taxon>
        <taxon>Ascomycota</taxon>
        <taxon>Pezizomycotina</taxon>
        <taxon>Eurotiomycetes</taxon>
        <taxon>Eurotiomycetidae</taxon>
        <taxon>Eurotiales</taxon>
        <taxon>Aspergillaceae</taxon>
        <taxon>Aspergillus</taxon>
        <taxon>Aspergillus subgen. Circumdati</taxon>
    </lineage>
</organism>
<dbReference type="GeneID" id="43657650"/>
<reference evidence="2 3" key="1">
    <citation type="submission" date="2019-04" db="EMBL/GenBank/DDBJ databases">
        <title>Friends and foes A comparative genomics studyof 23 Aspergillus species from section Flavi.</title>
        <authorList>
            <consortium name="DOE Joint Genome Institute"/>
            <person name="Kjaerbolling I."/>
            <person name="Vesth T."/>
            <person name="Frisvad J.C."/>
            <person name="Nybo J.L."/>
            <person name="Theobald S."/>
            <person name="Kildgaard S."/>
            <person name="Isbrandt T."/>
            <person name="Kuo A."/>
            <person name="Sato A."/>
            <person name="Lyhne E.K."/>
            <person name="Kogle M.E."/>
            <person name="Wiebenga A."/>
            <person name="Kun R.S."/>
            <person name="Lubbers R.J."/>
            <person name="Makela M.R."/>
            <person name="Barry K."/>
            <person name="Chovatia M."/>
            <person name="Clum A."/>
            <person name="Daum C."/>
            <person name="Haridas S."/>
            <person name="He G."/>
            <person name="LaButti K."/>
            <person name="Lipzen A."/>
            <person name="Mondo S."/>
            <person name="Riley R."/>
            <person name="Salamov A."/>
            <person name="Simmons B.A."/>
            <person name="Magnuson J.K."/>
            <person name="Henrissat B."/>
            <person name="Mortensen U.H."/>
            <person name="Larsen T.O."/>
            <person name="Devries R.P."/>
            <person name="Grigoriev I.V."/>
            <person name="Machida M."/>
            <person name="Baker S.E."/>
            <person name="Andersen M.R."/>
        </authorList>
    </citation>
    <scope>NUCLEOTIDE SEQUENCE [LARGE SCALE GENOMIC DNA]</scope>
    <source>
        <strain evidence="2 3">CBS 763.97</strain>
    </source>
</reference>
<feature type="compositionally biased region" description="Polar residues" evidence="1">
    <location>
        <begin position="19"/>
        <end position="31"/>
    </location>
</feature>
<evidence type="ECO:0000313" key="3">
    <source>
        <dbReference type="Proteomes" id="UP000326268"/>
    </source>
</evidence>
<accession>A0A5N6ZTY4</accession>
<dbReference type="OrthoDB" id="4369874at2759"/>
<evidence type="ECO:0000256" key="1">
    <source>
        <dbReference type="SAM" id="MobiDB-lite"/>
    </source>
</evidence>
<evidence type="ECO:0000313" key="2">
    <source>
        <dbReference type="EMBL" id="KAE8360865.1"/>
    </source>
</evidence>
<dbReference type="RefSeq" id="XP_031923946.1">
    <property type="nucleotide sequence ID" value="XM_032073204.1"/>
</dbReference>
<protein>
    <submittedName>
        <fullName evidence="2">Uncharacterized protein</fullName>
    </submittedName>
</protein>
<name>A0A5N6ZTY4_9EURO</name>
<sequence length="308" mass="33978">MAPPSPIPPVRKRGRPRVYSSTAQKQASNVAQRRRKRQSTRAAEQSAEYYQYYTPTAAALPEPDSSTATYFPPDEPTFPAELEPLLPPLSPPTLPVDPIPDNIPSIAPETVALSATPLPTVSVEIIVPRSTSPNRLDSPDPEILLAVQALGQTLTDQLYTHHGCCVHCHRQQETQHSTQHTDYSGLKNYLERVLTEGRFPDVLRVPIMARRKDHLARQVSSERRQQVYCGISAELSHAEPVHVCLATDHHSDTVTEVTFDIDSIVGFASSLAVAKQGVQWNPTQIAVSDLQSSLHLDPLPVQYLDPQG</sequence>
<gene>
    <name evidence="2" type="ORF">BDV27DRAFT_161284</name>
</gene>
<keyword evidence="3" id="KW-1185">Reference proteome</keyword>
<dbReference type="EMBL" id="ML737757">
    <property type="protein sequence ID" value="KAE8360865.1"/>
    <property type="molecule type" value="Genomic_DNA"/>
</dbReference>
<proteinExistence type="predicted"/>